<keyword evidence="4" id="KW-0597">Phosphoprotein</keyword>
<dbReference type="EMBL" id="JACIEK010000003">
    <property type="protein sequence ID" value="MBB3998112.1"/>
    <property type="molecule type" value="Genomic_DNA"/>
</dbReference>
<dbReference type="EC" id="2.7.13.3" evidence="2"/>
<evidence type="ECO:0000256" key="7">
    <source>
        <dbReference type="ARBA" id="ARBA00022777"/>
    </source>
</evidence>
<dbReference type="Pfam" id="PF08448">
    <property type="entry name" value="PAS_4"/>
    <property type="match status" value="2"/>
</dbReference>
<dbReference type="Pfam" id="PF07536">
    <property type="entry name" value="HWE_HK"/>
    <property type="match status" value="1"/>
</dbReference>
<keyword evidence="7" id="KW-0418">Kinase</keyword>
<dbReference type="Gene3D" id="3.30.565.10">
    <property type="entry name" value="Histidine kinase-like ATPase, C-terminal domain"/>
    <property type="match status" value="1"/>
</dbReference>
<dbReference type="Proteomes" id="UP000542776">
    <property type="component" value="Unassembled WGS sequence"/>
</dbReference>
<comment type="caution">
    <text evidence="11">The sequence shown here is derived from an EMBL/GenBank/DDBJ whole genome shotgun (WGS) entry which is preliminary data.</text>
</comment>
<evidence type="ECO:0000259" key="9">
    <source>
        <dbReference type="SMART" id="SM00091"/>
    </source>
</evidence>
<dbReference type="GO" id="GO:0004673">
    <property type="term" value="F:protein histidine kinase activity"/>
    <property type="evidence" value="ECO:0007669"/>
    <property type="project" value="UniProtKB-EC"/>
</dbReference>
<dbReference type="InterPro" id="IPR000014">
    <property type="entry name" value="PAS"/>
</dbReference>
<dbReference type="PANTHER" id="PTHR41523:SF7">
    <property type="entry name" value="HISTIDINE KINASE"/>
    <property type="match status" value="1"/>
</dbReference>
<evidence type="ECO:0000256" key="6">
    <source>
        <dbReference type="ARBA" id="ARBA00022741"/>
    </source>
</evidence>
<gene>
    <name evidence="11" type="ORF">GGR04_001950</name>
</gene>
<evidence type="ECO:0000256" key="5">
    <source>
        <dbReference type="ARBA" id="ARBA00022679"/>
    </source>
</evidence>
<evidence type="ECO:0000259" key="10">
    <source>
        <dbReference type="SMART" id="SM00911"/>
    </source>
</evidence>
<keyword evidence="5" id="KW-0808">Transferase</keyword>
<dbReference type="InterPro" id="IPR035965">
    <property type="entry name" value="PAS-like_dom_sf"/>
</dbReference>
<evidence type="ECO:0000256" key="3">
    <source>
        <dbReference type="ARBA" id="ARBA00021740"/>
    </source>
</evidence>
<dbReference type="Gene3D" id="3.30.450.20">
    <property type="entry name" value="PAS domain"/>
    <property type="match status" value="2"/>
</dbReference>
<dbReference type="AlphaFoldDB" id="A0A7W6EEW1"/>
<dbReference type="InterPro" id="IPR011102">
    <property type="entry name" value="Sig_transdc_His_kinase_HWE"/>
</dbReference>
<sequence length="489" mass="55208">MDRISFHQLFSALPSPHMIVDRDLIFSAVNRAYEEVTMQTGENLVGRNLFDAFPNDGESGRRVRSSLDRVFQTAEPDTLAYVEYEIPIAGDPKGGFETRYWTAVHTPLLDERGEVAFVLQNTVDITEMVRLRAAASLPFQAFPGELELVQRAREAEEAYQDTLKQTDEFRRIFDQAPGMVALLQGPRHIFTFANEAYRTFVGGREILGLSLVQALPEIKGQGIEAAFDDVYRTGKARIAHDQRVLIADAGGTLREAFVDFSYHPIRTRDGEISGIFVQSYDRTQSVRALQQQRLLIDELNHRVKNTLSTVQSLARRSFRTNEDREDARRVFEARILALSNAHNLLSEQRWESADLRTILQLELGAFGDERFVVDGPSIPLTPRAAIALAMVFHELASNAVKYGGLSQAGGGLSIHWKVTDGRLVFQWEETGLPGDAQEPRPGFGMRMLERIVTGELEGNLMVDFRADRLTWRFDIKRTEVEDMGRSDDD</sequence>
<dbReference type="CDD" id="cd00130">
    <property type="entry name" value="PAS"/>
    <property type="match status" value="1"/>
</dbReference>
<dbReference type="SUPFAM" id="SSF55785">
    <property type="entry name" value="PYP-like sensor domain (PAS domain)"/>
    <property type="match status" value="2"/>
</dbReference>
<keyword evidence="8" id="KW-0067">ATP-binding</keyword>
<feature type="domain" description="PAS" evidence="9">
    <location>
        <begin position="4"/>
        <end position="72"/>
    </location>
</feature>
<name>A0A7W6EEW1_9HYPH</name>
<dbReference type="SMART" id="SM00091">
    <property type="entry name" value="PAS"/>
    <property type="match status" value="2"/>
</dbReference>
<dbReference type="GO" id="GO:0005524">
    <property type="term" value="F:ATP binding"/>
    <property type="evidence" value="ECO:0007669"/>
    <property type="project" value="UniProtKB-KW"/>
</dbReference>
<dbReference type="InterPro" id="IPR013656">
    <property type="entry name" value="PAS_4"/>
</dbReference>
<evidence type="ECO:0000256" key="1">
    <source>
        <dbReference type="ARBA" id="ARBA00000085"/>
    </source>
</evidence>
<keyword evidence="12" id="KW-1185">Reference proteome</keyword>
<organism evidence="11 12">
    <name type="scientific">Aureimonas pseudogalii</name>
    <dbReference type="NCBI Taxonomy" id="1744844"/>
    <lineage>
        <taxon>Bacteria</taxon>
        <taxon>Pseudomonadati</taxon>
        <taxon>Pseudomonadota</taxon>
        <taxon>Alphaproteobacteria</taxon>
        <taxon>Hyphomicrobiales</taxon>
        <taxon>Aurantimonadaceae</taxon>
        <taxon>Aureimonas</taxon>
    </lineage>
</organism>
<dbReference type="RefSeq" id="WP_183199634.1">
    <property type="nucleotide sequence ID" value="NZ_JACIEK010000003.1"/>
</dbReference>
<keyword evidence="6" id="KW-0547">Nucleotide-binding</keyword>
<protein>
    <recommendedName>
        <fullName evidence="3">Blue-light-activated histidine kinase</fullName>
        <ecNumber evidence="2">2.7.13.3</ecNumber>
    </recommendedName>
</protein>
<feature type="domain" description="PAS" evidence="9">
    <location>
        <begin position="167"/>
        <end position="232"/>
    </location>
</feature>
<evidence type="ECO:0000256" key="4">
    <source>
        <dbReference type="ARBA" id="ARBA00022553"/>
    </source>
</evidence>
<evidence type="ECO:0000256" key="2">
    <source>
        <dbReference type="ARBA" id="ARBA00012438"/>
    </source>
</evidence>
<dbReference type="PANTHER" id="PTHR41523">
    <property type="entry name" value="TWO-COMPONENT SYSTEM SENSOR PROTEIN"/>
    <property type="match status" value="1"/>
</dbReference>
<proteinExistence type="predicted"/>
<feature type="domain" description="Signal transduction histidine kinase HWE region" evidence="10">
    <location>
        <begin position="298"/>
        <end position="377"/>
    </location>
</feature>
<reference evidence="11 12" key="1">
    <citation type="submission" date="2020-08" db="EMBL/GenBank/DDBJ databases">
        <title>Genomic Encyclopedia of Type Strains, Phase IV (KMG-IV): sequencing the most valuable type-strain genomes for metagenomic binning, comparative biology and taxonomic classification.</title>
        <authorList>
            <person name="Goeker M."/>
        </authorList>
    </citation>
    <scope>NUCLEOTIDE SEQUENCE [LARGE SCALE GENOMIC DNA]</scope>
    <source>
        <strain evidence="11 12">DSM 102238</strain>
    </source>
</reference>
<dbReference type="NCBIfam" id="TIGR00229">
    <property type="entry name" value="sensory_box"/>
    <property type="match status" value="1"/>
</dbReference>
<dbReference type="SMART" id="SM00911">
    <property type="entry name" value="HWE_HK"/>
    <property type="match status" value="1"/>
</dbReference>
<dbReference type="SUPFAM" id="SSF55874">
    <property type="entry name" value="ATPase domain of HSP90 chaperone/DNA topoisomerase II/histidine kinase"/>
    <property type="match status" value="1"/>
</dbReference>
<dbReference type="InterPro" id="IPR036890">
    <property type="entry name" value="HATPase_C_sf"/>
</dbReference>
<evidence type="ECO:0000313" key="12">
    <source>
        <dbReference type="Proteomes" id="UP000542776"/>
    </source>
</evidence>
<evidence type="ECO:0000256" key="8">
    <source>
        <dbReference type="ARBA" id="ARBA00022840"/>
    </source>
</evidence>
<accession>A0A7W6EEW1</accession>
<comment type="catalytic activity">
    <reaction evidence="1">
        <text>ATP + protein L-histidine = ADP + protein N-phospho-L-histidine.</text>
        <dbReference type="EC" id="2.7.13.3"/>
    </reaction>
</comment>
<evidence type="ECO:0000313" key="11">
    <source>
        <dbReference type="EMBL" id="MBB3998112.1"/>
    </source>
</evidence>